<name>A0A0K2UY54_LEPSM</name>
<accession>A0A0K2UY54</accession>
<dbReference type="EMBL" id="HACA01025431">
    <property type="protein sequence ID" value="CDW42792.1"/>
    <property type="molecule type" value="Transcribed_RNA"/>
</dbReference>
<organism evidence="1">
    <name type="scientific">Lepeophtheirus salmonis</name>
    <name type="common">Salmon louse</name>
    <name type="synonym">Caligus salmonis</name>
    <dbReference type="NCBI Taxonomy" id="72036"/>
    <lineage>
        <taxon>Eukaryota</taxon>
        <taxon>Metazoa</taxon>
        <taxon>Ecdysozoa</taxon>
        <taxon>Arthropoda</taxon>
        <taxon>Crustacea</taxon>
        <taxon>Multicrustacea</taxon>
        <taxon>Hexanauplia</taxon>
        <taxon>Copepoda</taxon>
        <taxon>Siphonostomatoida</taxon>
        <taxon>Caligidae</taxon>
        <taxon>Lepeophtheirus</taxon>
    </lineage>
</organism>
<sequence length="11" mass="1338">MEIAYNIFHLS</sequence>
<protein>
    <submittedName>
        <fullName evidence="1">Uncharacterized protein</fullName>
    </submittedName>
</protein>
<evidence type="ECO:0000313" key="1">
    <source>
        <dbReference type="EMBL" id="CDW42792.1"/>
    </source>
</evidence>
<proteinExistence type="predicted"/>
<reference evidence="1" key="1">
    <citation type="submission" date="2014-05" db="EMBL/GenBank/DDBJ databases">
        <authorList>
            <person name="Chronopoulou M."/>
        </authorList>
    </citation>
    <scope>NUCLEOTIDE SEQUENCE</scope>
    <source>
        <tissue evidence="1">Whole organism</tissue>
    </source>
</reference>